<gene>
    <name evidence="2" type="ORF">L596_010791</name>
</gene>
<accession>A0A4U5PJJ1</accession>
<reference evidence="2 3" key="1">
    <citation type="journal article" date="2015" name="Genome Biol.">
        <title>Comparative genomics of Steinernema reveals deeply conserved gene regulatory networks.</title>
        <authorList>
            <person name="Dillman A.R."/>
            <person name="Macchietto M."/>
            <person name="Porter C.F."/>
            <person name="Rogers A."/>
            <person name="Williams B."/>
            <person name="Antoshechkin I."/>
            <person name="Lee M.M."/>
            <person name="Goodwin Z."/>
            <person name="Lu X."/>
            <person name="Lewis E.E."/>
            <person name="Goodrich-Blair H."/>
            <person name="Stock S.P."/>
            <person name="Adams B.J."/>
            <person name="Sternberg P.W."/>
            <person name="Mortazavi A."/>
        </authorList>
    </citation>
    <scope>NUCLEOTIDE SEQUENCE [LARGE SCALE GENOMIC DNA]</scope>
    <source>
        <strain evidence="2 3">ALL</strain>
    </source>
</reference>
<reference evidence="2 3" key="2">
    <citation type="journal article" date="2019" name="G3 (Bethesda)">
        <title>Hybrid Assembly of the Genome of the Entomopathogenic Nematode Steinernema carpocapsae Identifies the X-Chromosome.</title>
        <authorList>
            <person name="Serra L."/>
            <person name="Macchietto M."/>
            <person name="Macias-Munoz A."/>
            <person name="McGill C.J."/>
            <person name="Rodriguez I.M."/>
            <person name="Rodriguez B."/>
            <person name="Murad R."/>
            <person name="Mortazavi A."/>
        </authorList>
    </citation>
    <scope>NUCLEOTIDE SEQUENCE [LARGE SCALE GENOMIC DNA]</scope>
    <source>
        <strain evidence="2 3">ALL</strain>
    </source>
</reference>
<organism evidence="2 3">
    <name type="scientific">Steinernema carpocapsae</name>
    <name type="common">Entomopathogenic nematode</name>
    <dbReference type="NCBI Taxonomy" id="34508"/>
    <lineage>
        <taxon>Eukaryota</taxon>
        <taxon>Metazoa</taxon>
        <taxon>Ecdysozoa</taxon>
        <taxon>Nematoda</taxon>
        <taxon>Chromadorea</taxon>
        <taxon>Rhabditida</taxon>
        <taxon>Tylenchina</taxon>
        <taxon>Panagrolaimomorpha</taxon>
        <taxon>Strongyloidoidea</taxon>
        <taxon>Steinernematidae</taxon>
        <taxon>Steinernema</taxon>
    </lineage>
</organism>
<proteinExistence type="predicted"/>
<evidence type="ECO:0000313" key="2">
    <source>
        <dbReference type="EMBL" id="TKR96829.1"/>
    </source>
</evidence>
<keyword evidence="3" id="KW-1185">Reference proteome</keyword>
<keyword evidence="1" id="KW-1133">Transmembrane helix</keyword>
<dbReference type="EMBL" id="AZBU02000002">
    <property type="protein sequence ID" value="TKR96829.1"/>
    <property type="molecule type" value="Genomic_DNA"/>
</dbReference>
<sequence length="284" mass="31559">MCESHTTTCLLFKLSVRRLQALLAIRKSMDVLPFDLIEHVTNQYGAFSDELTNLLQLTSHWSSAAEKRLNKERIAILLHIPHLNAAPFYSFGNVDGDNLVSCDLATFDHRHHEVGSIWVHYSTSNRKSLDEAAANSITTILSSQKGLLDATHFSYYNLHYQRCPLIENILSAIPGCRLFQIDSTTNIVPIIKNFQRFKSSHQISAAFHATLIGWIQSGASMQINCKLLGGYGAFIAKLVSTINEQEVNKRCQLTTSSVTLGPTGFCIITAGIITLSLLSDTFDK</sequence>
<keyword evidence="1" id="KW-0812">Transmembrane</keyword>
<evidence type="ECO:0000313" key="3">
    <source>
        <dbReference type="Proteomes" id="UP000298663"/>
    </source>
</evidence>
<name>A0A4U5PJJ1_STECR</name>
<protein>
    <submittedName>
        <fullName evidence="2">Uncharacterized protein</fullName>
    </submittedName>
</protein>
<comment type="caution">
    <text evidence="2">The sequence shown here is derived from an EMBL/GenBank/DDBJ whole genome shotgun (WGS) entry which is preliminary data.</text>
</comment>
<dbReference type="AlphaFoldDB" id="A0A4U5PJJ1"/>
<feature type="transmembrane region" description="Helical" evidence="1">
    <location>
        <begin position="258"/>
        <end position="278"/>
    </location>
</feature>
<dbReference type="Proteomes" id="UP000298663">
    <property type="component" value="Unassembled WGS sequence"/>
</dbReference>
<keyword evidence="1" id="KW-0472">Membrane</keyword>
<evidence type="ECO:0000256" key="1">
    <source>
        <dbReference type="SAM" id="Phobius"/>
    </source>
</evidence>